<proteinExistence type="predicted"/>
<evidence type="ECO:0000313" key="2">
    <source>
        <dbReference type="Proteomes" id="UP000198734"/>
    </source>
</evidence>
<organism evidence="1 2">
    <name type="scientific">Psychrobacillus psychrotolerans</name>
    <dbReference type="NCBI Taxonomy" id="126156"/>
    <lineage>
        <taxon>Bacteria</taxon>
        <taxon>Bacillati</taxon>
        <taxon>Bacillota</taxon>
        <taxon>Bacilli</taxon>
        <taxon>Bacillales</taxon>
        <taxon>Bacillaceae</taxon>
        <taxon>Psychrobacillus</taxon>
    </lineage>
</organism>
<accession>A0A1I6ACV3</accession>
<dbReference type="AlphaFoldDB" id="A0A1I6ACV3"/>
<reference evidence="2" key="1">
    <citation type="submission" date="2016-10" db="EMBL/GenBank/DDBJ databases">
        <authorList>
            <person name="Varghese N."/>
            <person name="Submissions S."/>
        </authorList>
    </citation>
    <scope>NUCLEOTIDE SEQUENCE [LARGE SCALE GENOMIC DNA]</scope>
    <source>
        <strain evidence="2">DSM 11706</strain>
    </source>
</reference>
<dbReference type="Proteomes" id="UP000198734">
    <property type="component" value="Unassembled WGS sequence"/>
</dbReference>
<protein>
    <submittedName>
        <fullName evidence="1">Uncharacterized protein</fullName>
    </submittedName>
</protein>
<gene>
    <name evidence="1" type="ORF">SAMN05421670_3286</name>
</gene>
<sequence>MQYSKSKMEELVKYSPELSKRLKEVMKEHDLEKSFALKALYHSEVKDGGKFQRDYQDL</sequence>
<evidence type="ECO:0000313" key="1">
    <source>
        <dbReference type="EMBL" id="SFQ66495.1"/>
    </source>
</evidence>
<dbReference type="EMBL" id="FOXU01000007">
    <property type="protein sequence ID" value="SFQ66495.1"/>
    <property type="molecule type" value="Genomic_DNA"/>
</dbReference>
<name>A0A1I6ACV3_9BACI</name>
<keyword evidence="2" id="KW-1185">Reference proteome</keyword>
<dbReference type="RefSeq" id="WP_093537944.1">
    <property type="nucleotide sequence ID" value="NZ_CP183885.1"/>
</dbReference>